<evidence type="ECO:0000313" key="2">
    <source>
        <dbReference type="EMBL" id="GAT55601.1"/>
    </source>
</evidence>
<organism evidence="2 3">
    <name type="scientific">Mycena chlorophos</name>
    <name type="common">Agaric fungus</name>
    <name type="synonym">Agaricus chlorophos</name>
    <dbReference type="NCBI Taxonomy" id="658473"/>
    <lineage>
        <taxon>Eukaryota</taxon>
        <taxon>Fungi</taxon>
        <taxon>Dikarya</taxon>
        <taxon>Basidiomycota</taxon>
        <taxon>Agaricomycotina</taxon>
        <taxon>Agaricomycetes</taxon>
        <taxon>Agaricomycetidae</taxon>
        <taxon>Agaricales</taxon>
        <taxon>Marasmiineae</taxon>
        <taxon>Mycenaceae</taxon>
        <taxon>Mycena</taxon>
    </lineage>
</organism>
<dbReference type="EMBL" id="DF849044">
    <property type="protein sequence ID" value="GAT55601.1"/>
    <property type="molecule type" value="Genomic_DNA"/>
</dbReference>
<keyword evidence="3" id="KW-1185">Reference proteome</keyword>
<accession>A0ABQ0M099</accession>
<proteinExistence type="predicted"/>
<dbReference type="Proteomes" id="UP000815677">
    <property type="component" value="Unassembled WGS sequence"/>
</dbReference>
<sequence>MAILRWAYPTLEIYPATTCKCAHSKKRIGIDTLYLMPAFSSKITIPCAQNGPHAAATRRDSANRHLVRGTHLWFGTFALQAKHSPPPGCLLVIFVATVCINLTVASNNPHNRVRFPPRALRFAFLNPFEVMFGVSVVLFVIATMHLAMNLYRLIRGFIIFRDAPGGPAAYLGVLEYWDHIFKDTLYATQSIFGDAAAVYRCWILWNSNWQIVVLPFLLLMGSTVSGYMVCGLYTTVDPSATVFNPRLANWITTFYSIAVAQNIMTTSLMAYRLWSVDARSAAYRIHRSPFIHVLRILVESAALYLFVEILLLSLYSVNLNAQYILLELVTPIVVRPSPFQILCLHQVLKFVAQGITFNVITIRINPRSFEERKEATGVSVAGSHPVQTVGSLPMRRLVIRRDVEAITVADADEPGIYSNHKPSGDVKTGSAV</sequence>
<feature type="transmembrane region" description="Helical" evidence="1">
    <location>
        <begin position="212"/>
        <end position="234"/>
    </location>
</feature>
<keyword evidence="1" id="KW-0812">Transmembrane</keyword>
<evidence type="ECO:0000256" key="1">
    <source>
        <dbReference type="SAM" id="Phobius"/>
    </source>
</evidence>
<keyword evidence="1" id="KW-0472">Membrane</keyword>
<feature type="transmembrane region" description="Helical" evidence="1">
    <location>
        <begin position="89"/>
        <end position="110"/>
    </location>
</feature>
<evidence type="ECO:0000313" key="3">
    <source>
        <dbReference type="Proteomes" id="UP000815677"/>
    </source>
</evidence>
<name>A0ABQ0M099_MYCCL</name>
<feature type="transmembrane region" description="Helical" evidence="1">
    <location>
        <begin position="294"/>
        <end position="315"/>
    </location>
</feature>
<feature type="transmembrane region" description="Helical" evidence="1">
    <location>
        <begin position="254"/>
        <end position="274"/>
    </location>
</feature>
<keyword evidence="1" id="KW-1133">Transmembrane helix</keyword>
<feature type="transmembrane region" description="Helical" evidence="1">
    <location>
        <begin position="130"/>
        <end position="151"/>
    </location>
</feature>
<reference evidence="2" key="1">
    <citation type="submission" date="2014-09" db="EMBL/GenBank/DDBJ databases">
        <title>Genome sequence of the luminous mushroom Mycena chlorophos for searching fungal bioluminescence genes.</title>
        <authorList>
            <person name="Tanaka Y."/>
            <person name="Kasuga D."/>
            <person name="Oba Y."/>
            <person name="Hase S."/>
            <person name="Sato K."/>
            <person name="Oba Y."/>
            <person name="Sakakibara Y."/>
        </authorList>
    </citation>
    <scope>NUCLEOTIDE SEQUENCE</scope>
</reference>
<gene>
    <name evidence="2" type="ORF">MCHLO_12347</name>
</gene>
<protein>
    <submittedName>
        <fullName evidence="2">Uncharacterized protein</fullName>
    </submittedName>
</protein>